<evidence type="ECO:0000313" key="2">
    <source>
        <dbReference type="EMBL" id="KFB45823.1"/>
    </source>
</evidence>
<protein>
    <submittedName>
        <fullName evidence="2 3">Uncharacterized protein</fullName>
    </submittedName>
</protein>
<reference evidence="2 4" key="1">
    <citation type="journal article" date="2014" name="BMC Genomics">
        <title>Genome sequence of Anopheles sinensis provides insight into genetics basis of mosquito competence for malaria parasites.</title>
        <authorList>
            <person name="Zhou D."/>
            <person name="Zhang D."/>
            <person name="Ding G."/>
            <person name="Shi L."/>
            <person name="Hou Q."/>
            <person name="Ye Y."/>
            <person name="Xu Y."/>
            <person name="Zhou H."/>
            <person name="Xiong C."/>
            <person name="Li S."/>
            <person name="Yu J."/>
            <person name="Hong S."/>
            <person name="Yu X."/>
            <person name="Zou P."/>
            <person name="Chen C."/>
            <person name="Chang X."/>
            <person name="Wang W."/>
            <person name="Lv Y."/>
            <person name="Sun Y."/>
            <person name="Ma L."/>
            <person name="Shen B."/>
            <person name="Zhu C."/>
        </authorList>
    </citation>
    <scope>NUCLEOTIDE SEQUENCE [LARGE SCALE GENOMIC DNA]</scope>
</reference>
<dbReference type="EnsemblMetazoa" id="ASIC013685-RA">
    <property type="protein sequence ID" value="ASIC013685-PA"/>
    <property type="gene ID" value="ASIC013685"/>
</dbReference>
<dbReference type="VEuPathDB" id="VectorBase:ASIC013685"/>
<evidence type="ECO:0000256" key="1">
    <source>
        <dbReference type="SAM" id="MobiDB-lite"/>
    </source>
</evidence>
<feature type="region of interest" description="Disordered" evidence="1">
    <location>
        <begin position="115"/>
        <end position="138"/>
    </location>
</feature>
<organism evidence="2">
    <name type="scientific">Anopheles sinensis</name>
    <name type="common">Mosquito</name>
    <dbReference type="NCBI Taxonomy" id="74873"/>
    <lineage>
        <taxon>Eukaryota</taxon>
        <taxon>Metazoa</taxon>
        <taxon>Ecdysozoa</taxon>
        <taxon>Arthropoda</taxon>
        <taxon>Hexapoda</taxon>
        <taxon>Insecta</taxon>
        <taxon>Pterygota</taxon>
        <taxon>Neoptera</taxon>
        <taxon>Endopterygota</taxon>
        <taxon>Diptera</taxon>
        <taxon>Nematocera</taxon>
        <taxon>Culicoidea</taxon>
        <taxon>Culicidae</taxon>
        <taxon>Anophelinae</taxon>
        <taxon>Anopheles</taxon>
    </lineage>
</organism>
<dbReference type="EMBL" id="ATLV01020799">
    <property type="status" value="NOT_ANNOTATED_CDS"/>
    <property type="molecule type" value="Genomic_DNA"/>
</dbReference>
<name>A0A084W6H9_ANOSI</name>
<keyword evidence="4" id="KW-1185">Reference proteome</keyword>
<accession>A0A084W6H9</accession>
<dbReference type="Proteomes" id="UP000030765">
    <property type="component" value="Unassembled WGS sequence"/>
</dbReference>
<feature type="compositionally biased region" description="Polar residues" evidence="1">
    <location>
        <begin position="128"/>
        <end position="138"/>
    </location>
</feature>
<evidence type="ECO:0000313" key="3">
    <source>
        <dbReference type="EnsemblMetazoa" id="ASIC013685-PA"/>
    </source>
</evidence>
<dbReference type="AlphaFoldDB" id="A0A084W6H9"/>
<reference evidence="3" key="2">
    <citation type="submission" date="2020-05" db="UniProtKB">
        <authorList>
            <consortium name="EnsemblMetazoa"/>
        </authorList>
    </citation>
    <scope>IDENTIFICATION</scope>
</reference>
<gene>
    <name evidence="2" type="ORF">ZHAS_00013685</name>
</gene>
<dbReference type="EMBL" id="KE525307">
    <property type="protein sequence ID" value="KFB45823.1"/>
    <property type="molecule type" value="Genomic_DNA"/>
</dbReference>
<evidence type="ECO:0000313" key="4">
    <source>
        <dbReference type="Proteomes" id="UP000030765"/>
    </source>
</evidence>
<sequence>MAAAIELCLSELASSETQTDQSRDVWRPKSVSRTAFGERCPKTGIFWSTFHSWSFRSDSHGLKQLSCETFVKTSRPEGPQCESTQARKRTPSLLATILGLPLLTHVTLSHNRNDEDVSTSLYPGGASPANSWTSVGRT</sequence>
<proteinExistence type="predicted"/>